<feature type="compositionally biased region" description="Pro residues" evidence="1">
    <location>
        <begin position="200"/>
        <end position="214"/>
    </location>
</feature>
<feature type="region of interest" description="Disordered" evidence="1">
    <location>
        <begin position="47"/>
        <end position="85"/>
    </location>
</feature>
<organism evidence="2">
    <name type="scientific">Mustela putorius furo</name>
    <name type="common">European domestic ferret</name>
    <name type="synonym">Mustela furo</name>
    <dbReference type="NCBI Taxonomy" id="9669"/>
    <lineage>
        <taxon>Eukaryota</taxon>
        <taxon>Metazoa</taxon>
        <taxon>Chordata</taxon>
        <taxon>Craniata</taxon>
        <taxon>Vertebrata</taxon>
        <taxon>Euteleostomi</taxon>
        <taxon>Mammalia</taxon>
        <taxon>Eutheria</taxon>
        <taxon>Laurasiatheria</taxon>
        <taxon>Carnivora</taxon>
        <taxon>Caniformia</taxon>
        <taxon>Musteloidea</taxon>
        <taxon>Mustelidae</taxon>
        <taxon>Mustelinae</taxon>
        <taxon>Mustela</taxon>
    </lineage>
</organism>
<dbReference type="AlphaFoldDB" id="M3Z7R9"/>
<dbReference type="InParanoid" id="M3Z7R9"/>
<evidence type="ECO:0000256" key="1">
    <source>
        <dbReference type="SAM" id="MobiDB-lite"/>
    </source>
</evidence>
<accession>M3Z7R9</accession>
<evidence type="ECO:0000313" key="2">
    <source>
        <dbReference type="Ensembl" id="ENSMPUP00000019632.1"/>
    </source>
</evidence>
<sequence length="299" mass="32040">RFIKKKKKKTQTLPKQKAGTLLFSRRDLSSRRRLHLLYAPTRKGCLCGREGGSAPPNPEKAARPPPHRAARAAHPRAEPKKPVSDGAGLLAKKCPLHLNFPAVSLLHAPLATSAPQRSPLGADSVLPRSLPARGWTQSPPPRRRRGCRGTNPGVPRSPLPAEPSSPTLGYGNECHLDGVPRVRGSRPRLREPLCGFRALPQPPPPSSSLCPPPRLGSTPPVTSAASISLPLAVRIAAKHRAARGPKSGKESAFRCRAASSPTPPPQPRPSQSQLQLFPFRLGFPLAAASGRRAPGREAW</sequence>
<reference evidence="2" key="1">
    <citation type="submission" date="2024-06" db="UniProtKB">
        <authorList>
            <consortium name="Ensembl"/>
        </authorList>
    </citation>
    <scope>IDENTIFICATION</scope>
</reference>
<proteinExistence type="predicted"/>
<dbReference type="Ensembl" id="ENSMPUT00000019912.1">
    <property type="protein sequence ID" value="ENSMPUP00000019632.1"/>
    <property type="gene ID" value="ENSMPUG00000019760.1"/>
</dbReference>
<dbReference type="EMBL" id="AEYP01059071">
    <property type="status" value="NOT_ANNOTATED_CDS"/>
    <property type="molecule type" value="Genomic_DNA"/>
</dbReference>
<feature type="compositionally biased region" description="Basic residues" evidence="1">
    <location>
        <begin position="65"/>
        <end position="74"/>
    </location>
</feature>
<feature type="region of interest" description="Disordered" evidence="1">
    <location>
        <begin position="116"/>
        <end position="222"/>
    </location>
</feature>
<protein>
    <submittedName>
        <fullName evidence="2">Uncharacterized protein</fullName>
    </submittedName>
</protein>
<name>M3Z7R9_MUSPF</name>
<dbReference type="HOGENOM" id="CLU_932369_0_0_1"/>
<feature type="region of interest" description="Disordered" evidence="1">
    <location>
        <begin position="240"/>
        <end position="275"/>
    </location>
</feature>